<keyword evidence="1" id="KW-0805">Transcription regulation</keyword>
<keyword evidence="3" id="KW-0804">Transcription</keyword>
<dbReference type="InterPro" id="IPR014757">
    <property type="entry name" value="Tscrpt_reg_IclR_C"/>
</dbReference>
<feature type="domain" description="IclR-ED" evidence="5">
    <location>
        <begin position="87"/>
        <end position="270"/>
    </location>
</feature>
<evidence type="ECO:0000256" key="2">
    <source>
        <dbReference type="ARBA" id="ARBA00023125"/>
    </source>
</evidence>
<proteinExistence type="predicted"/>
<keyword evidence="2" id="KW-0238">DNA-binding</keyword>
<dbReference type="PANTHER" id="PTHR30136">
    <property type="entry name" value="HELIX-TURN-HELIX TRANSCRIPTIONAL REGULATOR, ICLR FAMILY"/>
    <property type="match status" value="1"/>
</dbReference>
<dbReference type="SUPFAM" id="SSF55781">
    <property type="entry name" value="GAF domain-like"/>
    <property type="match status" value="1"/>
</dbReference>
<dbReference type="GO" id="GO:0003700">
    <property type="term" value="F:DNA-binding transcription factor activity"/>
    <property type="evidence" value="ECO:0007669"/>
    <property type="project" value="TreeGrafter"/>
</dbReference>
<evidence type="ECO:0000313" key="6">
    <source>
        <dbReference type="EMBL" id="CAA9463844.1"/>
    </source>
</evidence>
<accession>A0A6J4R4C6</accession>
<evidence type="ECO:0000256" key="1">
    <source>
        <dbReference type="ARBA" id="ARBA00023015"/>
    </source>
</evidence>
<dbReference type="Gene3D" id="3.30.450.40">
    <property type="match status" value="1"/>
</dbReference>
<dbReference type="InterPro" id="IPR029016">
    <property type="entry name" value="GAF-like_dom_sf"/>
</dbReference>
<reference evidence="6" key="1">
    <citation type="submission" date="2020-02" db="EMBL/GenBank/DDBJ databases">
        <authorList>
            <person name="Meier V. D."/>
        </authorList>
    </citation>
    <scope>NUCLEOTIDE SEQUENCE</scope>
    <source>
        <strain evidence="6">AVDCRST_MAG28</strain>
    </source>
</reference>
<dbReference type="PANTHER" id="PTHR30136:SF24">
    <property type="entry name" value="HTH-TYPE TRANSCRIPTIONAL REPRESSOR ALLR"/>
    <property type="match status" value="1"/>
</dbReference>
<dbReference type="Pfam" id="PF01614">
    <property type="entry name" value="IclR_C"/>
    <property type="match status" value="1"/>
</dbReference>
<dbReference type="AlphaFoldDB" id="A0A6J4R4C6"/>
<dbReference type="InterPro" id="IPR036388">
    <property type="entry name" value="WH-like_DNA-bd_sf"/>
</dbReference>
<dbReference type="CDD" id="cd00090">
    <property type="entry name" value="HTH_ARSR"/>
    <property type="match status" value="1"/>
</dbReference>
<evidence type="ECO:0000256" key="3">
    <source>
        <dbReference type="ARBA" id="ARBA00023163"/>
    </source>
</evidence>
<dbReference type="PROSITE" id="PS51078">
    <property type="entry name" value="ICLR_ED"/>
    <property type="match status" value="1"/>
</dbReference>
<name>A0A6J4R4C6_9ACTN</name>
<dbReference type="GO" id="GO:0045892">
    <property type="term" value="P:negative regulation of DNA-templated transcription"/>
    <property type="evidence" value="ECO:0007669"/>
    <property type="project" value="TreeGrafter"/>
</dbReference>
<dbReference type="GO" id="GO:0003677">
    <property type="term" value="F:DNA binding"/>
    <property type="evidence" value="ECO:0007669"/>
    <property type="project" value="UniProtKB-KW"/>
</dbReference>
<evidence type="ECO:0000259" key="4">
    <source>
        <dbReference type="PROSITE" id="PS51077"/>
    </source>
</evidence>
<dbReference type="Gene3D" id="1.10.10.10">
    <property type="entry name" value="Winged helix-like DNA-binding domain superfamily/Winged helix DNA-binding domain"/>
    <property type="match status" value="1"/>
</dbReference>
<evidence type="ECO:0000259" key="5">
    <source>
        <dbReference type="PROSITE" id="PS51078"/>
    </source>
</evidence>
<dbReference type="Pfam" id="PF09339">
    <property type="entry name" value="HTH_IclR"/>
    <property type="match status" value="1"/>
</dbReference>
<gene>
    <name evidence="6" type="ORF">AVDCRST_MAG28-3822</name>
</gene>
<dbReference type="PROSITE" id="PS51077">
    <property type="entry name" value="HTH_ICLR"/>
    <property type="match status" value="1"/>
</dbReference>
<sequence>MKPNYEGRGSSNSLMGEKQGDLKFKSVRRVFRIMDLVSQRGERLTAKELACEVGTNLSSCYYLLNILVEEGYIEKVPRCGGYRIGPAISRLSESSKSDFDLRIEPVVEELAWRAQRYAYAAVLSGGEVEVTQVKSPPRSPPVGVAKGFHGASHALALGKVLLADMGSEYVEDYIADHGLEAFTPRTIVRPAQLHAHLNKVRMVGVATDFEEFTQNLCGVAAPVKSQGGKVEGAIGLSTTARRIRSEGSQLIEMVQRAAGAASARLEDVAFQRNERRDGCQS</sequence>
<dbReference type="SMART" id="SM00346">
    <property type="entry name" value="HTH_ICLR"/>
    <property type="match status" value="1"/>
</dbReference>
<dbReference type="EMBL" id="CADCVE010000094">
    <property type="protein sequence ID" value="CAA9463844.1"/>
    <property type="molecule type" value="Genomic_DNA"/>
</dbReference>
<dbReference type="InterPro" id="IPR005471">
    <property type="entry name" value="Tscrpt_reg_IclR_N"/>
</dbReference>
<dbReference type="InterPro" id="IPR036390">
    <property type="entry name" value="WH_DNA-bd_sf"/>
</dbReference>
<dbReference type="InterPro" id="IPR050707">
    <property type="entry name" value="HTH_MetabolicPath_Reg"/>
</dbReference>
<dbReference type="SUPFAM" id="SSF46785">
    <property type="entry name" value="Winged helix' DNA-binding domain"/>
    <property type="match status" value="1"/>
</dbReference>
<protein>
    <submittedName>
        <fullName evidence="6">Transcriptional regulator, IclR family</fullName>
    </submittedName>
</protein>
<organism evidence="6">
    <name type="scientific">uncultured Rubrobacteraceae bacterium</name>
    <dbReference type="NCBI Taxonomy" id="349277"/>
    <lineage>
        <taxon>Bacteria</taxon>
        <taxon>Bacillati</taxon>
        <taxon>Actinomycetota</taxon>
        <taxon>Rubrobacteria</taxon>
        <taxon>Rubrobacterales</taxon>
        <taxon>Rubrobacteraceae</taxon>
        <taxon>environmental samples</taxon>
    </lineage>
</organism>
<dbReference type="InterPro" id="IPR011991">
    <property type="entry name" value="ArsR-like_HTH"/>
</dbReference>
<feature type="domain" description="HTH iclR-type" evidence="4">
    <location>
        <begin position="24"/>
        <end position="86"/>
    </location>
</feature>